<comment type="caution">
    <text evidence="1">The sequence shown here is derived from an EMBL/GenBank/DDBJ whole genome shotgun (WGS) entry which is preliminary data.</text>
</comment>
<gene>
    <name evidence="1" type="ORF">LCGC14_2352010</name>
</gene>
<evidence type="ECO:0000313" key="1">
    <source>
        <dbReference type="EMBL" id="KKL45799.1"/>
    </source>
</evidence>
<accession>A0A0F9C9J3</accession>
<sequence length="91" mass="9353">MRVLLTSFVIGALALSGCASTHSWYYHDNGQICAEIRSTVVGTGETELVVDNACAILGYATSDTGISDNGKDALGTIAEGIVKGLVPVPVP</sequence>
<dbReference type="AlphaFoldDB" id="A0A0F9C9J3"/>
<dbReference type="PROSITE" id="PS51257">
    <property type="entry name" value="PROKAR_LIPOPROTEIN"/>
    <property type="match status" value="1"/>
</dbReference>
<evidence type="ECO:0008006" key="2">
    <source>
        <dbReference type="Google" id="ProtNLM"/>
    </source>
</evidence>
<protein>
    <recommendedName>
        <fullName evidence="2">Lipoprotein</fullName>
    </recommendedName>
</protein>
<proteinExistence type="predicted"/>
<organism evidence="1">
    <name type="scientific">marine sediment metagenome</name>
    <dbReference type="NCBI Taxonomy" id="412755"/>
    <lineage>
        <taxon>unclassified sequences</taxon>
        <taxon>metagenomes</taxon>
        <taxon>ecological metagenomes</taxon>
    </lineage>
</organism>
<dbReference type="EMBL" id="LAZR01034260">
    <property type="protein sequence ID" value="KKL45799.1"/>
    <property type="molecule type" value="Genomic_DNA"/>
</dbReference>
<reference evidence="1" key="1">
    <citation type="journal article" date="2015" name="Nature">
        <title>Complex archaea that bridge the gap between prokaryotes and eukaryotes.</title>
        <authorList>
            <person name="Spang A."/>
            <person name="Saw J.H."/>
            <person name="Jorgensen S.L."/>
            <person name="Zaremba-Niedzwiedzka K."/>
            <person name="Martijn J."/>
            <person name="Lind A.E."/>
            <person name="van Eijk R."/>
            <person name="Schleper C."/>
            <person name="Guy L."/>
            <person name="Ettema T.J."/>
        </authorList>
    </citation>
    <scope>NUCLEOTIDE SEQUENCE</scope>
</reference>
<name>A0A0F9C9J3_9ZZZZ</name>